<keyword evidence="6" id="KW-0653">Protein transport</keyword>
<dbReference type="Gene3D" id="1.20.1270.60">
    <property type="entry name" value="Arfaptin homology (AH) domain/BAR domain"/>
    <property type="match status" value="1"/>
</dbReference>
<evidence type="ECO:0000259" key="11">
    <source>
        <dbReference type="PROSITE" id="PS50195"/>
    </source>
</evidence>
<comment type="caution">
    <text evidence="12">The sequence shown here is derived from an EMBL/GenBank/DDBJ whole genome shotgun (WGS) entry which is preliminary data.</text>
</comment>
<keyword evidence="4" id="KW-0813">Transport</keyword>
<dbReference type="InterPro" id="IPR044106">
    <property type="entry name" value="PX_Snx41/Atg20"/>
</dbReference>
<reference evidence="12 13" key="1">
    <citation type="journal article" date="2020" name="ISME J.">
        <title>Uncovering the hidden diversity of litter-decomposition mechanisms in mushroom-forming fungi.</title>
        <authorList>
            <person name="Floudas D."/>
            <person name="Bentzer J."/>
            <person name="Ahren D."/>
            <person name="Johansson T."/>
            <person name="Persson P."/>
            <person name="Tunlid A."/>
        </authorList>
    </citation>
    <scope>NUCLEOTIDE SEQUENCE [LARGE SCALE GENOMIC DNA]</scope>
    <source>
        <strain evidence="12 13">CBS 406.79</strain>
    </source>
</reference>
<comment type="similarity">
    <text evidence="2">Belongs to the sorting nexin family.</text>
</comment>
<dbReference type="EMBL" id="JAACJN010000129">
    <property type="protein sequence ID" value="KAF5369219.1"/>
    <property type="molecule type" value="Genomic_DNA"/>
</dbReference>
<dbReference type="GO" id="GO:0010008">
    <property type="term" value="C:endosome membrane"/>
    <property type="evidence" value="ECO:0007669"/>
    <property type="project" value="UniProtKB-SubCell"/>
</dbReference>
<dbReference type="Proteomes" id="UP000518752">
    <property type="component" value="Unassembled WGS sequence"/>
</dbReference>
<feature type="compositionally biased region" description="Basic and acidic residues" evidence="10">
    <location>
        <begin position="111"/>
        <end position="122"/>
    </location>
</feature>
<evidence type="ECO:0000256" key="3">
    <source>
        <dbReference type="ARBA" id="ARBA00013850"/>
    </source>
</evidence>
<dbReference type="InterPro" id="IPR051079">
    <property type="entry name" value="Sorting_Nexin_Autophagy"/>
</dbReference>
<dbReference type="PROSITE" id="PS50195">
    <property type="entry name" value="PX"/>
    <property type="match status" value="1"/>
</dbReference>
<dbReference type="InterPro" id="IPR001683">
    <property type="entry name" value="PX_dom"/>
</dbReference>
<keyword evidence="7" id="KW-0072">Autophagy</keyword>
<dbReference type="InterPro" id="IPR027267">
    <property type="entry name" value="AH/BAR_dom_sf"/>
</dbReference>
<evidence type="ECO:0000256" key="9">
    <source>
        <dbReference type="ARBA" id="ARBA00023136"/>
    </source>
</evidence>
<evidence type="ECO:0000256" key="5">
    <source>
        <dbReference type="ARBA" id="ARBA00022753"/>
    </source>
</evidence>
<keyword evidence="13" id="KW-1185">Reference proteome</keyword>
<feature type="region of interest" description="Disordered" evidence="10">
    <location>
        <begin position="516"/>
        <end position="576"/>
    </location>
</feature>
<evidence type="ECO:0000313" key="12">
    <source>
        <dbReference type="EMBL" id="KAF5369219.1"/>
    </source>
</evidence>
<dbReference type="PANTHER" id="PTHR46979:SF2">
    <property type="entry name" value="SORTING NEXIN-41"/>
    <property type="match status" value="1"/>
</dbReference>
<proteinExistence type="inferred from homology"/>
<dbReference type="GO" id="GO:0005829">
    <property type="term" value="C:cytosol"/>
    <property type="evidence" value="ECO:0007669"/>
    <property type="project" value="GOC"/>
</dbReference>
<accession>A0A8H5LTW9</accession>
<feature type="domain" description="PX" evidence="11">
    <location>
        <begin position="591"/>
        <end position="710"/>
    </location>
</feature>
<dbReference type="Pfam" id="PF00787">
    <property type="entry name" value="PX"/>
    <property type="match status" value="1"/>
</dbReference>
<dbReference type="InterPro" id="IPR036871">
    <property type="entry name" value="PX_dom_sf"/>
</dbReference>
<dbReference type="GO" id="GO:0042147">
    <property type="term" value="P:retrograde transport, endosome to Golgi"/>
    <property type="evidence" value="ECO:0007669"/>
    <property type="project" value="InterPro"/>
</dbReference>
<evidence type="ECO:0000256" key="7">
    <source>
        <dbReference type="ARBA" id="ARBA00023006"/>
    </source>
</evidence>
<evidence type="ECO:0000256" key="10">
    <source>
        <dbReference type="SAM" id="MobiDB-lite"/>
    </source>
</evidence>
<evidence type="ECO:0000256" key="4">
    <source>
        <dbReference type="ARBA" id="ARBA00022448"/>
    </source>
</evidence>
<comment type="subcellular location">
    <subcellularLocation>
        <location evidence="1">Endosome membrane</location>
        <topology evidence="1">Peripheral membrane protein</topology>
    </subcellularLocation>
</comment>
<evidence type="ECO:0000256" key="6">
    <source>
        <dbReference type="ARBA" id="ARBA00022927"/>
    </source>
</evidence>
<keyword evidence="8" id="KW-0446">Lipid-binding</keyword>
<feature type="compositionally biased region" description="Basic and acidic residues" evidence="10">
    <location>
        <begin position="43"/>
        <end position="57"/>
    </location>
</feature>
<feature type="compositionally biased region" description="Polar residues" evidence="10">
    <location>
        <begin position="564"/>
        <end position="576"/>
    </location>
</feature>
<dbReference type="OrthoDB" id="289314at2759"/>
<feature type="compositionally biased region" description="Acidic residues" evidence="10">
    <location>
        <begin position="76"/>
        <end position="99"/>
    </location>
</feature>
<protein>
    <recommendedName>
        <fullName evidence="3">Protein BFR2</fullName>
    </recommendedName>
</protein>
<evidence type="ECO:0000256" key="8">
    <source>
        <dbReference type="ARBA" id="ARBA00023121"/>
    </source>
</evidence>
<dbReference type="InterPro" id="IPR025160">
    <property type="entry name" value="AATF"/>
</dbReference>
<dbReference type="Gene3D" id="3.30.1520.10">
    <property type="entry name" value="Phox-like domain"/>
    <property type="match status" value="1"/>
</dbReference>
<dbReference type="AlphaFoldDB" id="A0A8H5LTW9"/>
<feature type="region of interest" description="Disordered" evidence="10">
    <location>
        <begin position="1"/>
        <end position="28"/>
    </location>
</feature>
<feature type="region of interest" description="Disordered" evidence="10">
    <location>
        <begin position="1054"/>
        <end position="1087"/>
    </location>
</feature>
<dbReference type="PANTHER" id="PTHR46979">
    <property type="entry name" value="SORTING NEXIN-41"/>
    <property type="match status" value="1"/>
</dbReference>
<dbReference type="SMART" id="SM00312">
    <property type="entry name" value="PX"/>
    <property type="match status" value="1"/>
</dbReference>
<feature type="compositionally biased region" description="Polar residues" evidence="10">
    <location>
        <begin position="908"/>
        <end position="927"/>
    </location>
</feature>
<organism evidence="12 13">
    <name type="scientific">Collybiopsis confluens</name>
    <dbReference type="NCBI Taxonomy" id="2823264"/>
    <lineage>
        <taxon>Eukaryota</taxon>
        <taxon>Fungi</taxon>
        <taxon>Dikarya</taxon>
        <taxon>Basidiomycota</taxon>
        <taxon>Agaricomycotina</taxon>
        <taxon>Agaricomycetes</taxon>
        <taxon>Agaricomycetidae</taxon>
        <taxon>Agaricales</taxon>
        <taxon>Marasmiineae</taxon>
        <taxon>Omphalotaceae</taxon>
        <taxon>Collybiopsis</taxon>
    </lineage>
</organism>
<sequence>MHEIEEPAPADVDPEAIFNDPQPDSADISRAHYVDVGKSTLRKLHDSIADPKYDGIKVSRTQLMEDESDSVKSDVDGDGDEGDDDQPSESDEEEEEGDVDQIPQSEEGREDEEKNQPDEKKSLPAALRKSRDQDKKKGLAVSRQIEIWDSLLDTRIRLQKSITSSNTLPLASEILQDDPEFQHSIDKMLHEAVMLSEQLFQLQQVSAIFAYFVTFTHPFKSLLEVNDSITPPVRKRRKIESNAPATRLDLKEYIDEASQDISQLEHLYHPHLVQTLSKWSSKIQAVAPSVLLPSNRNAFSKDRQHLKTAVQLVDEHLSTHNKLLSRTRQWRGKGQRLGIDLEEGDDVDIEIFDDTDFYQQLLRDVIDARDAAGANDWMVIQKQKKAKKNVDTKASKGRKLRFDVHEKIQNFMTPIHVNGTWHEEQIDELFSSLLGKGFEYATNTQMDDILPEPSIQDLGSGGLGGFRVFGLDTNPGHLLTGVCNCSLGSASCARDYVIALPSSQLLNMDFDDENPFDIESDHISSETSSETTSKANVSESPPSPPFNPSRQVSSEAISPDRPSFPSQASRGQQHPNFKSDFCCARDRILHSGEDVEILITDAQKTNVGATSPYISYVIQTGNTESRHRYSEFESLRSTLAKLYPTLIIPPIPSKQTLGDYAVKQGKAKDDATMIARRKRMLQTFLNRLARHPILSNEHVFHRFLDGEVSWHEVLNSPPVSLLPKNILKAPSHNPTDQEASAAYTVLPNPSAAHPLRNPDQRFLDSEAFTNKFAVHLGGPMEKVTRRTVKRWSEYAQDHAELGAALNGFSLNENGPLSSAIEKTGQAVDATYMTTTKLAQELEQNWAEPINEYSQFSSIIKKLLAYRHQKQVQYEMTQDALDARREQLEELEKSEHEARRLDDALGGRTTVSLPSSPTAENAEQGQSSDRAHSASASYVPPHPGPNPFRRAARPPGMGFLNALSYTLHGMMDVDPETARRSGISKTRENISQLEDALHLAAQDLKYSSSTIQADLDRFQRQKVADIREMTIAMAKSHRDWCKKNLEAWEEAKKEVALIPDHPNRLPSPPPKPSSTNNRRDSTATLNGS</sequence>
<gene>
    <name evidence="12" type="ORF">D9757_010019</name>
</gene>
<dbReference type="SUPFAM" id="SSF64268">
    <property type="entry name" value="PX domain"/>
    <property type="match status" value="1"/>
</dbReference>
<dbReference type="GO" id="GO:0006914">
    <property type="term" value="P:autophagy"/>
    <property type="evidence" value="ECO:0007669"/>
    <property type="project" value="UniProtKB-KW"/>
</dbReference>
<dbReference type="GO" id="GO:0015031">
    <property type="term" value="P:protein transport"/>
    <property type="evidence" value="ECO:0007669"/>
    <property type="project" value="UniProtKB-KW"/>
</dbReference>
<evidence type="ECO:0000256" key="2">
    <source>
        <dbReference type="ARBA" id="ARBA00010883"/>
    </source>
</evidence>
<evidence type="ECO:0000313" key="13">
    <source>
        <dbReference type="Proteomes" id="UP000518752"/>
    </source>
</evidence>
<keyword evidence="9" id="KW-0472">Membrane</keyword>
<dbReference type="InterPro" id="IPR012617">
    <property type="entry name" value="AATF_C"/>
</dbReference>
<keyword evidence="5" id="KW-0967">Endosome</keyword>
<feature type="region of interest" description="Disordered" evidence="10">
    <location>
        <begin position="42"/>
        <end position="135"/>
    </location>
</feature>
<feature type="region of interest" description="Disordered" evidence="10">
    <location>
        <begin position="889"/>
        <end position="952"/>
    </location>
</feature>
<dbReference type="GO" id="GO:0035091">
    <property type="term" value="F:phosphatidylinositol binding"/>
    <property type="evidence" value="ECO:0007669"/>
    <property type="project" value="InterPro"/>
</dbReference>
<feature type="compositionally biased region" description="Basic and acidic residues" evidence="10">
    <location>
        <begin position="889"/>
        <end position="904"/>
    </location>
</feature>
<dbReference type="Pfam" id="PF13339">
    <property type="entry name" value="AATF-Che1"/>
    <property type="match status" value="1"/>
</dbReference>
<dbReference type="Pfam" id="PF08164">
    <property type="entry name" value="TRAUB"/>
    <property type="match status" value="1"/>
</dbReference>
<evidence type="ECO:0000256" key="1">
    <source>
        <dbReference type="ARBA" id="ARBA00004481"/>
    </source>
</evidence>
<dbReference type="CDD" id="cd06867">
    <property type="entry name" value="PX_SNX41_42"/>
    <property type="match status" value="1"/>
</dbReference>
<dbReference type="GO" id="GO:0005634">
    <property type="term" value="C:nucleus"/>
    <property type="evidence" value="ECO:0007669"/>
    <property type="project" value="InterPro"/>
</dbReference>
<feature type="compositionally biased region" description="Acidic residues" evidence="10">
    <location>
        <begin position="1"/>
        <end position="14"/>
    </location>
</feature>
<name>A0A8H5LTW9_9AGAR</name>